<keyword evidence="5" id="KW-1185">Reference proteome</keyword>
<evidence type="ECO:0000259" key="2">
    <source>
        <dbReference type="Pfam" id="PF00534"/>
    </source>
</evidence>
<reference evidence="4 5" key="1">
    <citation type="journal article" date="2014" name="PLoS Genet.">
        <title>Phylogenetically driven sequencing of extremely halophilic archaea reveals strategies for static and dynamic osmo-response.</title>
        <authorList>
            <person name="Becker E.A."/>
            <person name="Seitzer P.M."/>
            <person name="Tritt A."/>
            <person name="Larsen D."/>
            <person name="Krusor M."/>
            <person name="Yao A.I."/>
            <person name="Wu D."/>
            <person name="Madern D."/>
            <person name="Eisen J.A."/>
            <person name="Darling A.E."/>
            <person name="Facciotti M.T."/>
        </authorList>
    </citation>
    <scope>NUCLEOTIDE SEQUENCE [LARGE SCALE GENOMIC DNA]</scope>
    <source>
        <strain evidence="4 5">ATCC 700873</strain>
    </source>
</reference>
<dbReference type="PANTHER" id="PTHR46401">
    <property type="entry name" value="GLYCOSYLTRANSFERASE WBBK-RELATED"/>
    <property type="match status" value="1"/>
</dbReference>
<dbReference type="InterPro" id="IPR001296">
    <property type="entry name" value="Glyco_trans_1"/>
</dbReference>
<evidence type="ECO:0000313" key="4">
    <source>
        <dbReference type="EMBL" id="ELZ53473.1"/>
    </source>
</evidence>
<dbReference type="AlphaFoldDB" id="M0F2B2"/>
<proteinExistence type="predicted"/>
<evidence type="ECO:0000313" key="5">
    <source>
        <dbReference type="Proteomes" id="UP000011689"/>
    </source>
</evidence>
<sequence>MDIYQWNVAQIGSEPTGTAKYEHALSQNHSDIDGIEVHQIRRHAEGFMSTMPISWLLQYRCHNADLVHATFQTVAPAAFVHRPENFVVTIHDLAPLVYPSEVRDISLRLQWQLTPRALKLSDKIIAISNYTKQEIQRLTDISGSKIEVIHQGIDHSHYRPLEQQKARDRLGLSHQDTFVLVVSSSLEHKRMEEAKPILEAVREKHPDVKLLKAGYGEELTGEHVVNTGWIDEDDMPALYSAADVYLHPSEYEGFGLPVLEAMACGTPVVARDVASIPEIVGDCFDLVSPDAHPEEFADAIFSNLDVDLPYRDAVERSRHFSWDKTARETADVYRSLLD</sequence>
<dbReference type="GO" id="GO:0016757">
    <property type="term" value="F:glycosyltransferase activity"/>
    <property type="evidence" value="ECO:0007669"/>
    <property type="project" value="InterPro"/>
</dbReference>
<dbReference type="OrthoDB" id="131038at2157"/>
<evidence type="ECO:0000256" key="1">
    <source>
        <dbReference type="ARBA" id="ARBA00022679"/>
    </source>
</evidence>
<dbReference type="EMBL" id="AOJO01000061">
    <property type="protein sequence ID" value="ELZ53473.1"/>
    <property type="molecule type" value="Genomic_DNA"/>
</dbReference>
<feature type="domain" description="Glycosyl transferase family 1" evidence="2">
    <location>
        <begin position="163"/>
        <end position="305"/>
    </location>
</feature>
<comment type="caution">
    <text evidence="4">The sequence shown here is derived from an EMBL/GenBank/DDBJ whole genome shotgun (WGS) entry which is preliminary data.</text>
</comment>
<dbReference type="InterPro" id="IPR028098">
    <property type="entry name" value="Glyco_trans_4-like_N"/>
</dbReference>
<dbReference type="Pfam" id="PF13439">
    <property type="entry name" value="Glyco_transf_4"/>
    <property type="match status" value="1"/>
</dbReference>
<dbReference type="Gene3D" id="3.40.50.2000">
    <property type="entry name" value="Glycogen Phosphorylase B"/>
    <property type="match status" value="2"/>
</dbReference>
<dbReference type="PANTHER" id="PTHR46401:SF2">
    <property type="entry name" value="GLYCOSYLTRANSFERASE WBBK-RELATED"/>
    <property type="match status" value="1"/>
</dbReference>
<dbReference type="CDD" id="cd03809">
    <property type="entry name" value="GT4_MtfB-like"/>
    <property type="match status" value="1"/>
</dbReference>
<protein>
    <submittedName>
        <fullName evidence="4">Group 1 glycosyl transferase</fullName>
    </submittedName>
</protein>
<dbReference type="Proteomes" id="UP000011689">
    <property type="component" value="Unassembled WGS sequence"/>
</dbReference>
<gene>
    <name evidence="4" type="ORF">C467_13952</name>
</gene>
<keyword evidence="1 4" id="KW-0808">Transferase</keyword>
<dbReference type="SUPFAM" id="SSF53756">
    <property type="entry name" value="UDP-Glycosyltransferase/glycogen phosphorylase"/>
    <property type="match status" value="1"/>
</dbReference>
<accession>M0F2B2</accession>
<dbReference type="RefSeq" id="WP_008586411.1">
    <property type="nucleotide sequence ID" value="NZ_AOJO01000061.1"/>
</dbReference>
<evidence type="ECO:0000259" key="3">
    <source>
        <dbReference type="Pfam" id="PF13439"/>
    </source>
</evidence>
<organism evidence="4 5">
    <name type="scientific">Halorubrum hochstenium ATCC 700873</name>
    <dbReference type="NCBI Taxonomy" id="1227481"/>
    <lineage>
        <taxon>Archaea</taxon>
        <taxon>Methanobacteriati</taxon>
        <taxon>Methanobacteriota</taxon>
        <taxon>Stenosarchaea group</taxon>
        <taxon>Halobacteria</taxon>
        <taxon>Halobacteriales</taxon>
        <taxon>Haloferacaceae</taxon>
        <taxon>Halorubrum</taxon>
    </lineage>
</organism>
<name>M0F2B2_9EURY</name>
<dbReference type="Pfam" id="PF00534">
    <property type="entry name" value="Glycos_transf_1"/>
    <property type="match status" value="1"/>
</dbReference>
<feature type="domain" description="Glycosyltransferase subfamily 4-like N-terminal" evidence="3">
    <location>
        <begin position="52"/>
        <end position="156"/>
    </location>
</feature>
<dbReference type="STRING" id="1227481.C467_13952"/>